<proteinExistence type="predicted"/>
<dbReference type="AlphaFoldDB" id="X1FGJ7"/>
<comment type="caution">
    <text evidence="1">The sequence shown here is derived from an EMBL/GenBank/DDBJ whole genome shotgun (WGS) entry which is preliminary data.</text>
</comment>
<dbReference type="EMBL" id="BARU01003884">
    <property type="protein sequence ID" value="GAH28499.1"/>
    <property type="molecule type" value="Genomic_DNA"/>
</dbReference>
<evidence type="ECO:0000313" key="1">
    <source>
        <dbReference type="EMBL" id="GAH28499.1"/>
    </source>
</evidence>
<dbReference type="Pfam" id="PF01875">
    <property type="entry name" value="Memo"/>
    <property type="match status" value="1"/>
</dbReference>
<accession>X1FGJ7</accession>
<dbReference type="InterPro" id="IPR002737">
    <property type="entry name" value="MEMO1_fam"/>
</dbReference>
<reference evidence="1" key="1">
    <citation type="journal article" date="2014" name="Front. Microbiol.">
        <title>High frequency of phylogenetically diverse reductive dehalogenase-homologous genes in deep subseafloor sedimentary metagenomes.</title>
        <authorList>
            <person name="Kawai M."/>
            <person name="Futagami T."/>
            <person name="Toyoda A."/>
            <person name="Takaki Y."/>
            <person name="Nishi S."/>
            <person name="Hori S."/>
            <person name="Arai W."/>
            <person name="Tsubouchi T."/>
            <person name="Morono Y."/>
            <person name="Uchiyama I."/>
            <person name="Ito T."/>
            <person name="Fujiyama A."/>
            <person name="Inagaki F."/>
            <person name="Takami H."/>
        </authorList>
    </citation>
    <scope>NUCLEOTIDE SEQUENCE</scope>
    <source>
        <strain evidence="1">Expedition CK06-06</strain>
    </source>
</reference>
<name>X1FGJ7_9ZZZZ</name>
<organism evidence="1">
    <name type="scientific">marine sediment metagenome</name>
    <dbReference type="NCBI Taxonomy" id="412755"/>
    <lineage>
        <taxon>unclassified sequences</taxon>
        <taxon>metagenomes</taxon>
        <taxon>ecological metagenomes</taxon>
    </lineage>
</organism>
<gene>
    <name evidence="1" type="ORF">S03H2_08115</name>
</gene>
<feature type="non-terminal residue" evidence="1">
    <location>
        <position position="1"/>
    </location>
</feature>
<dbReference type="NCBIfam" id="TIGR04336">
    <property type="entry name" value="AmmeMemoSam_B"/>
    <property type="match status" value="1"/>
</dbReference>
<protein>
    <recommendedName>
        <fullName evidence="2">AmmeMemoRadiSam system protein B</fullName>
    </recommendedName>
</protein>
<sequence>ELDVSKLYNRVYERNSTACGVGPIAAMMQAAKKLGAHEGKLVKYATSGDVIGDTSSVVGYGGIIIF</sequence>
<dbReference type="Gene3D" id="3.40.830.10">
    <property type="entry name" value="LigB-like"/>
    <property type="match status" value="1"/>
</dbReference>
<evidence type="ECO:0008006" key="2">
    <source>
        <dbReference type="Google" id="ProtNLM"/>
    </source>
</evidence>